<evidence type="ECO:0000313" key="2">
    <source>
        <dbReference type="EMBL" id="MPR33483.1"/>
    </source>
</evidence>
<feature type="chain" id="PRO_5028823832" description="DUF4136 domain-containing protein" evidence="1">
    <location>
        <begin position="21"/>
        <end position="194"/>
    </location>
</feature>
<evidence type="ECO:0000256" key="1">
    <source>
        <dbReference type="SAM" id="SignalP"/>
    </source>
</evidence>
<keyword evidence="3" id="KW-1185">Reference proteome</keyword>
<reference evidence="2 3" key="1">
    <citation type="submission" date="2019-10" db="EMBL/GenBank/DDBJ databases">
        <title>Draft Genome Sequence of Cytophagaceae sp. SJW1-29.</title>
        <authorList>
            <person name="Choi A."/>
        </authorList>
    </citation>
    <scope>NUCLEOTIDE SEQUENCE [LARGE SCALE GENOMIC DNA]</scope>
    <source>
        <strain evidence="2 3">SJW1-29</strain>
    </source>
</reference>
<proteinExistence type="predicted"/>
<feature type="signal peptide" evidence="1">
    <location>
        <begin position="1"/>
        <end position="20"/>
    </location>
</feature>
<dbReference type="RefSeq" id="WP_152758766.1">
    <property type="nucleotide sequence ID" value="NZ_WHLY01000002.1"/>
</dbReference>
<dbReference type="AlphaFoldDB" id="A0A7C9BG18"/>
<evidence type="ECO:0000313" key="3">
    <source>
        <dbReference type="Proteomes" id="UP000479293"/>
    </source>
</evidence>
<dbReference type="PROSITE" id="PS51257">
    <property type="entry name" value="PROKAR_LIPOPROTEIN"/>
    <property type="match status" value="1"/>
</dbReference>
<sequence length="194" mass="22434">MAISKLFNYLFIFLSGTFLTSCFGPTSSDFSIARGYEIACPNELYDKTWTNASGAEGLEPESVKMVFEKNGVNTLMKSVFTDGKYFYPSTLKFKEEYGEIICRCTQIENSLYWELETVEDIKKSKTKKLYFISKIEFISKNTMDTWWYSPEATVINDKVVSPSDKVHSSEGLRDFLKDIDIKRNFDKIRVIEIK</sequence>
<dbReference type="Proteomes" id="UP000479293">
    <property type="component" value="Unassembled WGS sequence"/>
</dbReference>
<dbReference type="EMBL" id="WHLY01000002">
    <property type="protein sequence ID" value="MPR33483.1"/>
    <property type="molecule type" value="Genomic_DNA"/>
</dbReference>
<name>A0A7C9BG18_9BACT</name>
<protein>
    <recommendedName>
        <fullName evidence="4">DUF4136 domain-containing protein</fullName>
    </recommendedName>
</protein>
<evidence type="ECO:0008006" key="4">
    <source>
        <dbReference type="Google" id="ProtNLM"/>
    </source>
</evidence>
<keyword evidence="1" id="KW-0732">Signal</keyword>
<gene>
    <name evidence="2" type="ORF">GBK04_08920</name>
</gene>
<organism evidence="2 3">
    <name type="scientific">Salmonirosea aquatica</name>
    <dbReference type="NCBI Taxonomy" id="2654236"/>
    <lineage>
        <taxon>Bacteria</taxon>
        <taxon>Pseudomonadati</taxon>
        <taxon>Bacteroidota</taxon>
        <taxon>Cytophagia</taxon>
        <taxon>Cytophagales</taxon>
        <taxon>Spirosomataceae</taxon>
        <taxon>Salmonirosea</taxon>
    </lineage>
</organism>
<comment type="caution">
    <text evidence="2">The sequence shown here is derived from an EMBL/GenBank/DDBJ whole genome shotgun (WGS) entry which is preliminary data.</text>
</comment>
<accession>A0A7C9BG18</accession>